<dbReference type="Proteomes" id="UP000594749">
    <property type="component" value="Chromosome"/>
</dbReference>
<evidence type="ECO:0000313" key="2">
    <source>
        <dbReference type="Proteomes" id="UP000594749"/>
    </source>
</evidence>
<proteinExistence type="predicted"/>
<gene>
    <name evidence="1" type="ORF">IMC76_03205</name>
</gene>
<name>A0A7M1LJ09_9BACT</name>
<dbReference type="OrthoDB" id="5365737at2"/>
<accession>A0A7M1LJ09</accession>
<dbReference type="AlphaFoldDB" id="A0A7M1LJ09"/>
<reference evidence="1 2" key="1">
    <citation type="submission" date="2020-10" db="EMBL/GenBank/DDBJ databases">
        <title>Campylobacter and Helicobacter PacBio genomes.</title>
        <authorList>
            <person name="Lane C."/>
        </authorList>
    </citation>
    <scope>NUCLEOTIDE SEQUENCE [LARGE SCALE GENOMIC DNA]</scope>
    <source>
        <strain evidence="1 2">2016D-0077</strain>
    </source>
</reference>
<dbReference type="EMBL" id="CP063078">
    <property type="protein sequence ID" value="QOQ87826.1"/>
    <property type="molecule type" value="Genomic_DNA"/>
</dbReference>
<sequence length="61" mass="7161">MKESDYKIEMAKLKLRKNDPTYTISSELNLLRQGSLSTAIFSFIDRNFILPYIAKFMGKKR</sequence>
<organism evidence="1 2">
    <name type="scientific">Campylobacter corcagiensis</name>
    <dbReference type="NCBI Taxonomy" id="1448857"/>
    <lineage>
        <taxon>Bacteria</taxon>
        <taxon>Pseudomonadati</taxon>
        <taxon>Campylobacterota</taxon>
        <taxon>Epsilonproteobacteria</taxon>
        <taxon>Campylobacterales</taxon>
        <taxon>Campylobacteraceae</taxon>
        <taxon>Campylobacter</taxon>
    </lineage>
</organism>
<dbReference type="RefSeq" id="WP_152534244.1">
    <property type="nucleotide sequence ID" value="NZ_CP053842.1"/>
</dbReference>
<evidence type="ECO:0000313" key="1">
    <source>
        <dbReference type="EMBL" id="QOQ87826.1"/>
    </source>
</evidence>
<protein>
    <submittedName>
        <fullName evidence="1">Uncharacterized protein</fullName>
    </submittedName>
</protein>
<keyword evidence="2" id="KW-1185">Reference proteome</keyword>